<dbReference type="GO" id="GO:0007166">
    <property type="term" value="P:cell surface receptor signaling pathway"/>
    <property type="evidence" value="ECO:0007669"/>
    <property type="project" value="InterPro"/>
</dbReference>
<dbReference type="InterPro" id="IPR000203">
    <property type="entry name" value="GPS"/>
</dbReference>
<dbReference type="GO" id="GO:0005886">
    <property type="term" value="C:plasma membrane"/>
    <property type="evidence" value="ECO:0007669"/>
    <property type="project" value="TreeGrafter"/>
</dbReference>
<protein>
    <recommendedName>
        <fullName evidence="15">Adhesion G-protein coupled receptor D1-like</fullName>
    </recommendedName>
</protein>
<feature type="transmembrane region" description="Helical" evidence="9">
    <location>
        <begin position="896"/>
        <end position="918"/>
    </location>
</feature>
<feature type="transmembrane region" description="Helical" evidence="9">
    <location>
        <begin position="865"/>
        <end position="884"/>
    </location>
</feature>
<dbReference type="InterPro" id="IPR046338">
    <property type="entry name" value="GAIN_dom_sf"/>
</dbReference>
<feature type="compositionally biased region" description="Low complexity" evidence="8">
    <location>
        <begin position="1083"/>
        <end position="1096"/>
    </location>
</feature>
<proteinExistence type="inferred from homology"/>
<evidence type="ECO:0000313" key="14">
    <source>
        <dbReference type="Proteomes" id="UP000887568"/>
    </source>
</evidence>
<dbReference type="GO" id="GO:0004930">
    <property type="term" value="F:G protein-coupled receptor activity"/>
    <property type="evidence" value="ECO:0007669"/>
    <property type="project" value="InterPro"/>
</dbReference>
<reference evidence="13" key="1">
    <citation type="submission" date="2022-11" db="UniProtKB">
        <authorList>
            <consortium name="EnsemblMetazoa"/>
        </authorList>
    </citation>
    <scope>IDENTIFICATION</scope>
</reference>
<keyword evidence="14" id="KW-1185">Reference proteome</keyword>
<evidence type="ECO:0000256" key="10">
    <source>
        <dbReference type="SAM" id="SignalP"/>
    </source>
</evidence>
<feature type="region of interest" description="Disordered" evidence="8">
    <location>
        <begin position="1078"/>
        <end position="1115"/>
    </location>
</feature>
<dbReference type="PROSITE" id="PS50221">
    <property type="entry name" value="GAIN_B"/>
    <property type="match status" value="1"/>
</dbReference>
<dbReference type="Pfam" id="PF00002">
    <property type="entry name" value="7tm_2"/>
    <property type="match status" value="1"/>
</dbReference>
<evidence type="ECO:0000256" key="5">
    <source>
        <dbReference type="ARBA" id="ARBA00023136"/>
    </source>
</evidence>
<keyword evidence="5 9" id="KW-0472">Membrane</keyword>
<feature type="transmembrane region" description="Helical" evidence="9">
    <location>
        <begin position="1043"/>
        <end position="1065"/>
    </location>
</feature>
<dbReference type="Gene3D" id="2.60.220.50">
    <property type="match status" value="1"/>
</dbReference>
<dbReference type="GO" id="GO:0007189">
    <property type="term" value="P:adenylate cyclase-activating G protein-coupled receptor signaling pathway"/>
    <property type="evidence" value="ECO:0007669"/>
    <property type="project" value="TreeGrafter"/>
</dbReference>
<dbReference type="RefSeq" id="XP_038050131.1">
    <property type="nucleotide sequence ID" value="XM_038194203.1"/>
</dbReference>
<evidence type="ECO:0000259" key="12">
    <source>
        <dbReference type="PROSITE" id="PS50261"/>
    </source>
</evidence>
<feature type="transmembrane region" description="Helical" evidence="9">
    <location>
        <begin position="830"/>
        <end position="853"/>
    </location>
</feature>
<keyword evidence="3 9" id="KW-0812">Transmembrane</keyword>
<feature type="chain" id="PRO_5036926810" description="Adhesion G-protein coupled receptor D1-like" evidence="10">
    <location>
        <begin position="16"/>
        <end position="1115"/>
    </location>
</feature>
<feature type="compositionally biased region" description="Low complexity" evidence="8">
    <location>
        <begin position="372"/>
        <end position="392"/>
    </location>
</feature>
<dbReference type="FunFam" id="1.20.1070.10:FF:000058">
    <property type="entry name" value="Adhesion G protein-coupled receptor F5"/>
    <property type="match status" value="1"/>
</dbReference>
<feature type="transmembrane region" description="Helical" evidence="9">
    <location>
        <begin position="1013"/>
        <end position="1031"/>
    </location>
</feature>
<name>A0A913ZGF5_PATMI</name>
<feature type="region of interest" description="Disordered" evidence="8">
    <location>
        <begin position="304"/>
        <end position="518"/>
    </location>
</feature>
<organism evidence="13 14">
    <name type="scientific">Patiria miniata</name>
    <name type="common">Bat star</name>
    <name type="synonym">Asterina miniata</name>
    <dbReference type="NCBI Taxonomy" id="46514"/>
    <lineage>
        <taxon>Eukaryota</taxon>
        <taxon>Metazoa</taxon>
        <taxon>Echinodermata</taxon>
        <taxon>Eleutherozoa</taxon>
        <taxon>Asterozoa</taxon>
        <taxon>Asteroidea</taxon>
        <taxon>Valvatacea</taxon>
        <taxon>Valvatida</taxon>
        <taxon>Asterinidae</taxon>
        <taxon>Patiria</taxon>
    </lineage>
</organism>
<feature type="transmembrane region" description="Helical" evidence="9">
    <location>
        <begin position="971"/>
        <end position="992"/>
    </location>
</feature>
<evidence type="ECO:0000256" key="2">
    <source>
        <dbReference type="ARBA" id="ARBA00007343"/>
    </source>
</evidence>
<feature type="transmembrane region" description="Helical" evidence="9">
    <location>
        <begin position="930"/>
        <end position="951"/>
    </location>
</feature>
<dbReference type="SMART" id="SM00303">
    <property type="entry name" value="GPS"/>
    <property type="match status" value="1"/>
</dbReference>
<dbReference type="Proteomes" id="UP000887568">
    <property type="component" value="Unplaced"/>
</dbReference>
<feature type="compositionally biased region" description="Polar residues" evidence="8">
    <location>
        <begin position="1097"/>
        <end position="1108"/>
    </location>
</feature>
<feature type="region of interest" description="Disordered" evidence="8">
    <location>
        <begin position="33"/>
        <end position="74"/>
    </location>
</feature>
<comment type="subcellular location">
    <subcellularLocation>
        <location evidence="1">Membrane</location>
        <topology evidence="1">Multi-pass membrane protein</topology>
    </subcellularLocation>
</comment>
<evidence type="ECO:0000256" key="8">
    <source>
        <dbReference type="SAM" id="MobiDB-lite"/>
    </source>
</evidence>
<dbReference type="InterPro" id="IPR000832">
    <property type="entry name" value="GPCR_2_secretin-like"/>
</dbReference>
<feature type="domain" description="GAIN-B" evidence="11">
    <location>
        <begin position="662"/>
        <end position="815"/>
    </location>
</feature>
<evidence type="ECO:0000256" key="3">
    <source>
        <dbReference type="ARBA" id="ARBA00022692"/>
    </source>
</evidence>
<dbReference type="PANTHER" id="PTHR12011:SF471">
    <property type="entry name" value="G-PROTEIN COUPLED RECEPTORS FAMILY 2 PROFILE 2 DOMAIN-CONTAINING PROTEIN"/>
    <property type="match status" value="1"/>
</dbReference>
<dbReference type="PRINTS" id="PR00249">
    <property type="entry name" value="GPCRSECRETIN"/>
</dbReference>
<dbReference type="AlphaFoldDB" id="A0A913ZGF5"/>
<keyword evidence="7" id="KW-0325">Glycoprotein</keyword>
<dbReference type="PANTHER" id="PTHR12011">
    <property type="entry name" value="ADHESION G-PROTEIN COUPLED RECEPTOR"/>
    <property type="match status" value="1"/>
</dbReference>
<evidence type="ECO:0000313" key="13">
    <source>
        <dbReference type="EnsemblMetazoa" id="XP_038050131.1"/>
    </source>
</evidence>
<evidence type="ECO:0008006" key="15">
    <source>
        <dbReference type="Google" id="ProtNLM"/>
    </source>
</evidence>
<dbReference type="PROSITE" id="PS50261">
    <property type="entry name" value="G_PROTEIN_RECEP_F2_4"/>
    <property type="match status" value="1"/>
</dbReference>
<feature type="compositionally biased region" description="Basic and acidic residues" evidence="8">
    <location>
        <begin position="315"/>
        <end position="328"/>
    </location>
</feature>
<evidence type="ECO:0000256" key="7">
    <source>
        <dbReference type="ARBA" id="ARBA00023180"/>
    </source>
</evidence>
<dbReference type="Pfam" id="PF01825">
    <property type="entry name" value="GPS"/>
    <property type="match status" value="1"/>
</dbReference>
<evidence type="ECO:0000256" key="9">
    <source>
        <dbReference type="SAM" id="Phobius"/>
    </source>
</evidence>
<dbReference type="Gene3D" id="1.20.1070.10">
    <property type="entry name" value="Rhodopsin 7-helix transmembrane proteins"/>
    <property type="match status" value="1"/>
</dbReference>
<sequence>MGILVKFVMVWTVFAMILSIPVACNNWRWSTRRGRRSSGHSASGTSTQQSPVWTDRVSSAASPGEITTDARPTSQPWATAAWNQAFSSTDGGNASSVATTTKTGAHPRTCLDLMNTTGLSQDGFFDIDPDGPGGFPSFLVYCKLESRHTSPGTTVIRTSNPIEGYVHDNDHRVTVTYNSVPDIGAIRALIEVSAGCRQFLSYTCDGLPIWTHDIQHVAWLDWNEMEMLNWGGGQTGVPGCDCHLHDDCFGGGICNCNSPEIHGTDSGYITDTDTLPVTGLVFKNTSINSGSYSVDNLECFGKKSTEAGSSVAPSKTEEATTERDKTTTGDETSTIQPSTEASGTTDVDETSTVGPETTVEGLTAGVSTDAQTTPEPSSTTDEDPSTTSESTEAGSSVAPATSKEATTERDKTTTGDATSTIRTSTEAPGTTDLVETSTAGPETTVEGLTAGTSTDAQTTPERSSTTEDPSTTSESPSTIVYVTNEEAITESDKTTAGDETTPRRTSTEDPMATAPRSTADGLIMTSGTTLNVNTVQPEQETTKANLVNEIGDSLQKQLKALAISAGNTSTDTLINATKNILGKTSAFLSVQDSVDVSTKMSVVSLVESSLSQVALGLRDGEKLQLSLDDTKVEVTSFSSAESLQGYVFSAAGSDSPKVDGQESKDTAPGEEEVTLAISTGSFGHVEGPVKVLVVYQGLANGTEEGTAGVEASTGSGSDVVSKVNSGILSCSVLSGGQSLDVGLEFSLQQKMDTVVGFEDKIVTRHCSFWNTTLKKWSTKGCRTVDAGNAAAATKTNCFCGHNTSFAVLLRVTERPIETTQNSGNEHALEVLSIVLGTLSVICLALTLILYAYLRLFKFLQVKVHANLTAALLVAQLLFLTGINATENLVVCRIITVLLQLFFSAAFSWMLIEGGLLFQRATMVSRQPPKMLYLMLVGWGGPFLLTLISFSVGYHQYGIHGLCWLSAHRGQIWAFLTLVIVVILVNVIVMIVVMKTFLSLKMNKDKDNADRIRASFRAVVVLVPILGLSWIFGLLAETSLVFKYLFVILNSSQGIFVFICHGVLNIEVQKAMKRRRANKVSSLGTSSSEHTQSQSGSKKTIMTTASSEGGKQEDRM</sequence>
<dbReference type="EnsemblMetazoa" id="XM_038194203.1">
    <property type="protein sequence ID" value="XP_038050131.1"/>
    <property type="gene ID" value="LOC119723511"/>
</dbReference>
<dbReference type="OrthoDB" id="1100386at2759"/>
<dbReference type="InterPro" id="IPR057244">
    <property type="entry name" value="GAIN_B"/>
</dbReference>
<dbReference type="OMA" id="GCACHSK"/>
<dbReference type="InterPro" id="IPR017981">
    <property type="entry name" value="GPCR_2-like_7TM"/>
</dbReference>
<feature type="domain" description="G-protein coupled receptors family 2 profile 2" evidence="12">
    <location>
        <begin position="828"/>
        <end position="1064"/>
    </location>
</feature>
<evidence type="ECO:0000256" key="4">
    <source>
        <dbReference type="ARBA" id="ARBA00022989"/>
    </source>
</evidence>
<keyword evidence="10" id="KW-0732">Signal</keyword>
<comment type="similarity">
    <text evidence="2">Belongs to the G-protein coupled receptor 2 family. Adhesion G-protein coupled receptor (ADGR) subfamily.</text>
</comment>
<evidence type="ECO:0000256" key="1">
    <source>
        <dbReference type="ARBA" id="ARBA00004141"/>
    </source>
</evidence>
<keyword evidence="4 9" id="KW-1133">Transmembrane helix</keyword>
<evidence type="ECO:0000259" key="11">
    <source>
        <dbReference type="PROSITE" id="PS50221"/>
    </source>
</evidence>
<feature type="signal peptide" evidence="10">
    <location>
        <begin position="1"/>
        <end position="15"/>
    </location>
</feature>
<feature type="compositionally biased region" description="Basic and acidic residues" evidence="8">
    <location>
        <begin position="490"/>
        <end position="507"/>
    </location>
</feature>
<feature type="compositionally biased region" description="Polar residues" evidence="8">
    <location>
        <begin position="414"/>
        <end position="441"/>
    </location>
</feature>
<evidence type="ECO:0000256" key="6">
    <source>
        <dbReference type="ARBA" id="ARBA00023157"/>
    </source>
</evidence>
<feature type="compositionally biased region" description="Polar residues" evidence="8">
    <location>
        <begin position="329"/>
        <end position="355"/>
    </location>
</feature>
<dbReference type="Gene3D" id="2.60.120.1000">
    <property type="match status" value="1"/>
</dbReference>
<dbReference type="GeneID" id="119723511"/>
<feature type="compositionally biased region" description="Low complexity" evidence="8">
    <location>
        <begin position="458"/>
        <end position="478"/>
    </location>
</feature>
<feature type="compositionally biased region" description="Polar residues" evidence="8">
    <location>
        <begin position="48"/>
        <end position="61"/>
    </location>
</feature>
<keyword evidence="6" id="KW-1015">Disulfide bond</keyword>
<accession>A0A913ZGF5</accession>